<comment type="subcellular location">
    <subcellularLocation>
        <location evidence="2 10">Cytoplasm</location>
    </subcellularLocation>
</comment>
<name>A0ABP9DYZ9_9ACTN</name>
<comment type="function">
    <text evidence="1 10">Transaldolase is important for the balance of metabolites in the pentose-phosphate pathway.</text>
</comment>
<keyword evidence="12" id="KW-1185">Reference proteome</keyword>
<dbReference type="InterPro" id="IPR001585">
    <property type="entry name" value="TAL/FSA"/>
</dbReference>
<keyword evidence="8 10" id="KW-0570">Pentose shunt</keyword>
<dbReference type="InterPro" id="IPR004732">
    <property type="entry name" value="Transaldolase_2"/>
</dbReference>
<dbReference type="PANTHER" id="PTHR10683">
    <property type="entry name" value="TRANSALDOLASE"/>
    <property type="match status" value="1"/>
</dbReference>
<accession>A0ABP9DYZ9</accession>
<evidence type="ECO:0000256" key="10">
    <source>
        <dbReference type="HAMAP-Rule" id="MF_00493"/>
    </source>
</evidence>
<evidence type="ECO:0000256" key="6">
    <source>
        <dbReference type="ARBA" id="ARBA00022490"/>
    </source>
</evidence>
<evidence type="ECO:0000256" key="5">
    <source>
        <dbReference type="ARBA" id="ARBA00013151"/>
    </source>
</evidence>
<proteinExistence type="inferred from homology"/>
<feature type="active site" description="Schiff-base intermediate with substrate" evidence="10">
    <location>
        <position position="150"/>
    </location>
</feature>
<keyword evidence="9 10" id="KW-0704">Schiff base</keyword>
<organism evidence="11 12">
    <name type="scientific">Kitasatospora terrestris</name>
    <dbReference type="NCBI Taxonomy" id="258051"/>
    <lineage>
        <taxon>Bacteria</taxon>
        <taxon>Bacillati</taxon>
        <taxon>Actinomycetota</taxon>
        <taxon>Actinomycetes</taxon>
        <taxon>Kitasatosporales</taxon>
        <taxon>Streptomycetaceae</taxon>
        <taxon>Kitasatospora</taxon>
    </lineage>
</organism>
<dbReference type="EMBL" id="BAABIS010000001">
    <property type="protein sequence ID" value="GAA4859372.1"/>
    <property type="molecule type" value="Genomic_DNA"/>
</dbReference>
<dbReference type="Gene3D" id="3.20.20.70">
    <property type="entry name" value="Aldolase class I"/>
    <property type="match status" value="1"/>
</dbReference>
<evidence type="ECO:0000256" key="4">
    <source>
        <dbReference type="ARBA" id="ARBA00008426"/>
    </source>
</evidence>
<comment type="similarity">
    <text evidence="4 10">Belongs to the transaldolase family. Type 2 subfamily.</text>
</comment>
<evidence type="ECO:0000313" key="12">
    <source>
        <dbReference type="Proteomes" id="UP001501752"/>
    </source>
</evidence>
<evidence type="ECO:0000256" key="9">
    <source>
        <dbReference type="ARBA" id="ARBA00023270"/>
    </source>
</evidence>
<evidence type="ECO:0000256" key="1">
    <source>
        <dbReference type="ARBA" id="ARBA00003518"/>
    </source>
</evidence>
<dbReference type="Proteomes" id="UP001501752">
    <property type="component" value="Unassembled WGS sequence"/>
</dbReference>
<evidence type="ECO:0000256" key="2">
    <source>
        <dbReference type="ARBA" id="ARBA00004496"/>
    </source>
</evidence>
<dbReference type="SUPFAM" id="SSF51569">
    <property type="entry name" value="Aldolase"/>
    <property type="match status" value="1"/>
</dbReference>
<dbReference type="Pfam" id="PF00923">
    <property type="entry name" value="TAL_FSA"/>
    <property type="match status" value="1"/>
</dbReference>
<evidence type="ECO:0000256" key="7">
    <source>
        <dbReference type="ARBA" id="ARBA00022679"/>
    </source>
</evidence>
<evidence type="ECO:0000256" key="3">
    <source>
        <dbReference type="ARBA" id="ARBA00004857"/>
    </source>
</evidence>
<evidence type="ECO:0000313" key="11">
    <source>
        <dbReference type="EMBL" id="GAA4859372.1"/>
    </source>
</evidence>
<keyword evidence="6 10" id="KW-0963">Cytoplasm</keyword>
<comment type="pathway">
    <text evidence="3 10">Carbohydrate degradation; pentose phosphate pathway; D-glyceraldehyde 3-phosphate and beta-D-fructose 6-phosphate from D-ribose 5-phosphate and D-xylulose 5-phosphate (non-oxidative stage): step 2/3.</text>
</comment>
<sequence length="396" mass="41544">MKESPVAPVSHGDLRPLVAEGVSPWLDGFHRKLASSGLLARLVAETGLRGATSNPGRLATRLRDDGDAYGAQLARLAELDVSVESALWALSVQDLRLACDVMLPVFGETHGYDGLVSMDLDPRMAHDPAATTAEALELARAVDRPNMLVKVPATAEGLLAVRDCVAAGVGVHITGVFSVTRYGQAVDAYFDGLERALAAGRQLSTIASVASLPVGPVDREVDGRLADIGSPDAGALRGRAALAVARLMYRVYEERLGSARWRALRANGARPQRLLWTASALADPAAARARYVEGLVSWGTVHAMNCPVLDEAATSLQLRGDTLMGQHEAARSVLDGLGRLGIAYDAVVRRLESEAVTGLVDAWLGLHAALAARLRAAGLSRPLPSPAAGSGSGPRS</sequence>
<gene>
    <name evidence="11" type="primary">tal_1</name>
    <name evidence="10" type="synonym">tal</name>
    <name evidence="11" type="ORF">GCM10023235_41480</name>
</gene>
<protein>
    <recommendedName>
        <fullName evidence="5 10">Transaldolase</fullName>
        <ecNumber evidence="5 10">2.2.1.2</ecNumber>
    </recommendedName>
</protein>
<dbReference type="EC" id="2.2.1.2" evidence="5 10"/>
<reference evidence="12" key="1">
    <citation type="journal article" date="2019" name="Int. J. Syst. Evol. Microbiol.">
        <title>The Global Catalogue of Microorganisms (GCM) 10K type strain sequencing project: providing services to taxonomists for standard genome sequencing and annotation.</title>
        <authorList>
            <consortium name="The Broad Institute Genomics Platform"/>
            <consortium name="The Broad Institute Genome Sequencing Center for Infectious Disease"/>
            <person name="Wu L."/>
            <person name="Ma J."/>
        </authorList>
    </citation>
    <scope>NUCLEOTIDE SEQUENCE [LARGE SCALE GENOMIC DNA]</scope>
    <source>
        <strain evidence="12">JCM 13006</strain>
    </source>
</reference>
<dbReference type="InterPro" id="IPR013785">
    <property type="entry name" value="Aldolase_TIM"/>
</dbReference>
<comment type="caution">
    <text evidence="11">The sequence shown here is derived from an EMBL/GenBank/DDBJ whole genome shotgun (WGS) entry which is preliminary data.</text>
</comment>
<comment type="catalytic activity">
    <reaction evidence="10">
        <text>D-sedoheptulose 7-phosphate + D-glyceraldehyde 3-phosphate = D-erythrose 4-phosphate + beta-D-fructose 6-phosphate</text>
        <dbReference type="Rhea" id="RHEA:17053"/>
        <dbReference type="ChEBI" id="CHEBI:16897"/>
        <dbReference type="ChEBI" id="CHEBI:57483"/>
        <dbReference type="ChEBI" id="CHEBI:57634"/>
        <dbReference type="ChEBI" id="CHEBI:59776"/>
        <dbReference type="EC" id="2.2.1.2"/>
    </reaction>
</comment>
<dbReference type="PIRSF" id="PIRSF036915">
    <property type="entry name" value="Trnald_Bac_Plnt"/>
    <property type="match status" value="1"/>
</dbReference>
<dbReference type="PANTHER" id="PTHR10683:SF31">
    <property type="entry name" value="TRANSALDOLASE"/>
    <property type="match status" value="1"/>
</dbReference>
<evidence type="ECO:0000256" key="8">
    <source>
        <dbReference type="ARBA" id="ARBA00023126"/>
    </source>
</evidence>
<keyword evidence="7 10" id="KW-0808">Transferase</keyword>
<dbReference type="HAMAP" id="MF_00493">
    <property type="entry name" value="Transaldolase_2"/>
    <property type="match status" value="1"/>
</dbReference>